<name>A0AAD8GFP9_ACIOX</name>
<sequence>MASVSDMYDVTWEEMRDKLRKWRDENYRNSEQIVEVGEELIQEHASKLGDDIWIIYEQVMIAALDCSRDDLATSCLHELQKQFQGSHRVKRLAGMRLEALERYDEAFKMYNDILQDDSTNTAARKRKIAILKAQGKSTEAIRELNEYLEQFVGDQEAWHELAELYINEHDYAKAAFSLEELMMTNPHNHLYCEQYAEVKYTQGGIENLELSRKYFAQALKLNNRNMRALFGLYMSASHIAASPKASAKVKKDNVKYAAWAASQINRAYQLAGHGTKETKCSLKAVEEMLESMQIMPS</sequence>
<evidence type="ECO:0000256" key="3">
    <source>
        <dbReference type="ARBA" id="ARBA00022737"/>
    </source>
</evidence>
<keyword evidence="11" id="KW-1185">Reference proteome</keyword>
<dbReference type="FunFam" id="1.25.40.10:FF:000074">
    <property type="entry name" value="ER membrane protein complex subunit 2"/>
    <property type="match status" value="1"/>
</dbReference>
<organism evidence="10 11">
    <name type="scientific">Acipenser oxyrinchus oxyrinchus</name>
    <dbReference type="NCBI Taxonomy" id="40147"/>
    <lineage>
        <taxon>Eukaryota</taxon>
        <taxon>Metazoa</taxon>
        <taxon>Chordata</taxon>
        <taxon>Craniata</taxon>
        <taxon>Vertebrata</taxon>
        <taxon>Euteleostomi</taxon>
        <taxon>Actinopterygii</taxon>
        <taxon>Chondrostei</taxon>
        <taxon>Acipenseriformes</taxon>
        <taxon>Acipenseridae</taxon>
        <taxon>Acipenser</taxon>
    </lineage>
</organism>
<reference evidence="10" key="1">
    <citation type="submission" date="2022-02" db="EMBL/GenBank/DDBJ databases">
        <title>Atlantic sturgeon de novo genome assembly.</title>
        <authorList>
            <person name="Stock M."/>
            <person name="Klopp C."/>
            <person name="Guiguen Y."/>
            <person name="Cabau C."/>
            <person name="Parinello H."/>
            <person name="Santidrian Yebra-Pimentel E."/>
            <person name="Kuhl H."/>
            <person name="Dirks R.P."/>
            <person name="Guessner J."/>
            <person name="Wuertz S."/>
            <person name="Du K."/>
            <person name="Schartl M."/>
        </authorList>
    </citation>
    <scope>NUCLEOTIDE SEQUENCE</scope>
    <source>
        <strain evidence="10">STURGEONOMICS-FGT-2020</strain>
        <tissue evidence="10">Whole blood</tissue>
    </source>
</reference>
<dbReference type="InterPro" id="IPR055217">
    <property type="entry name" value="TPR_EMC2"/>
</dbReference>
<proteinExistence type="inferred from homology"/>
<feature type="domain" description="EMC2 TPR-like" evidence="9">
    <location>
        <begin position="90"/>
        <end position="199"/>
    </location>
</feature>
<evidence type="ECO:0000256" key="1">
    <source>
        <dbReference type="ARBA" id="ARBA00004397"/>
    </source>
</evidence>
<dbReference type="Gene3D" id="1.25.40.10">
    <property type="entry name" value="Tetratricopeptide repeat domain"/>
    <property type="match status" value="1"/>
</dbReference>
<dbReference type="EMBL" id="JAGXEW010000003">
    <property type="protein sequence ID" value="KAK1173301.1"/>
    <property type="molecule type" value="Genomic_DNA"/>
</dbReference>
<evidence type="ECO:0000259" key="9">
    <source>
        <dbReference type="Pfam" id="PF22890"/>
    </source>
</evidence>
<dbReference type="InterPro" id="IPR019734">
    <property type="entry name" value="TPR_rpt"/>
</dbReference>
<protein>
    <recommendedName>
        <fullName evidence="8">ER membrane protein complex subunit 2</fullName>
    </recommendedName>
</protein>
<dbReference type="Pfam" id="PF22890">
    <property type="entry name" value="TPR_EMC2"/>
    <property type="match status" value="1"/>
</dbReference>
<dbReference type="InterPro" id="IPR011990">
    <property type="entry name" value="TPR-like_helical_dom_sf"/>
</dbReference>
<evidence type="ECO:0000256" key="6">
    <source>
        <dbReference type="ARBA" id="ARBA00023136"/>
    </source>
</evidence>
<comment type="subunit">
    <text evidence="8">Component of the ER membrane protein complex (EMC).</text>
</comment>
<accession>A0AAD8GFP9</accession>
<dbReference type="SUPFAM" id="SSF48452">
    <property type="entry name" value="TPR-like"/>
    <property type="match status" value="1"/>
</dbReference>
<dbReference type="AlphaFoldDB" id="A0AAD8GFP9"/>
<evidence type="ECO:0000256" key="4">
    <source>
        <dbReference type="ARBA" id="ARBA00022803"/>
    </source>
</evidence>
<keyword evidence="3" id="KW-0677">Repeat</keyword>
<comment type="subcellular location">
    <subcellularLocation>
        <location evidence="1 8">Endoplasmic reticulum membrane</location>
        <topology evidence="1 8">Peripheral membrane protein</topology>
        <orientation evidence="1 8">Cytoplasmic side</orientation>
    </subcellularLocation>
</comment>
<evidence type="ECO:0000256" key="2">
    <source>
        <dbReference type="ARBA" id="ARBA00010361"/>
    </source>
</evidence>
<keyword evidence="4 7" id="KW-0802">TPR repeat</keyword>
<evidence type="ECO:0000313" key="10">
    <source>
        <dbReference type="EMBL" id="KAK1173301.1"/>
    </source>
</evidence>
<dbReference type="InterPro" id="IPR039856">
    <property type="entry name" value="EMC2-like"/>
</dbReference>
<comment type="function">
    <text evidence="8">Part of the endoplasmic reticulum membrane protein complex (EMC) that enables the energy-independent insertion into endoplasmic reticulum membranes of newly synthesized membrane proteins.</text>
</comment>
<comment type="similarity">
    <text evidence="2 8">Belongs to the EMC2 family.</text>
</comment>
<evidence type="ECO:0000313" key="11">
    <source>
        <dbReference type="Proteomes" id="UP001230051"/>
    </source>
</evidence>
<dbReference type="PANTHER" id="PTHR12760">
    <property type="entry name" value="TETRATRICOPEPTIDE REPEAT PROTEIN"/>
    <property type="match status" value="1"/>
</dbReference>
<evidence type="ECO:0000256" key="8">
    <source>
        <dbReference type="RuleBase" id="RU367091"/>
    </source>
</evidence>
<keyword evidence="6 8" id="KW-0472">Membrane</keyword>
<dbReference type="Proteomes" id="UP001230051">
    <property type="component" value="Unassembled WGS sequence"/>
</dbReference>
<evidence type="ECO:0000256" key="5">
    <source>
        <dbReference type="ARBA" id="ARBA00022824"/>
    </source>
</evidence>
<dbReference type="GO" id="GO:0072546">
    <property type="term" value="C:EMC complex"/>
    <property type="evidence" value="ECO:0007669"/>
    <property type="project" value="UniProtKB-UniRule"/>
</dbReference>
<comment type="caution">
    <text evidence="10">The sequence shown here is derived from an EMBL/GenBank/DDBJ whole genome shotgun (WGS) entry which is preliminary data.</text>
</comment>
<keyword evidence="5 8" id="KW-0256">Endoplasmic reticulum</keyword>
<evidence type="ECO:0000256" key="7">
    <source>
        <dbReference type="PROSITE-ProRule" id="PRU00339"/>
    </source>
</evidence>
<gene>
    <name evidence="10" type="primary">emc2</name>
    <name evidence="10" type="ORF">AOXY_G3387</name>
</gene>
<dbReference type="PROSITE" id="PS50005">
    <property type="entry name" value="TPR"/>
    <property type="match status" value="1"/>
</dbReference>
<feature type="repeat" description="TPR" evidence="7">
    <location>
        <begin position="155"/>
        <end position="188"/>
    </location>
</feature>